<evidence type="ECO:0000313" key="1">
    <source>
        <dbReference type="EMBL" id="KJX36853.1"/>
    </source>
</evidence>
<dbReference type="GO" id="GO:0006402">
    <property type="term" value="P:mRNA catabolic process"/>
    <property type="evidence" value="ECO:0007669"/>
    <property type="project" value="TreeGrafter"/>
</dbReference>
<keyword evidence="2" id="KW-1185">Reference proteome</keyword>
<reference evidence="1 2" key="1">
    <citation type="submission" date="2015-02" db="EMBL/GenBank/DDBJ databases">
        <authorList>
            <person name="Adams M."/>
            <person name="Sutton G."/>
            <person name="Nelson K."/>
            <person name="Bonomo R."/>
            <person name="McCorrison J."/>
            <person name="Sanka R."/>
            <person name="Brinkac L."/>
            <person name="Nierman W."/>
        </authorList>
    </citation>
    <scope>NUCLEOTIDE SEQUENCE [LARGE SCALE GENOMIC DNA]</scope>
    <source>
        <strain evidence="1 2">CIDEIMsCOL9</strain>
    </source>
</reference>
<dbReference type="Gene3D" id="2.30.30.110">
    <property type="match status" value="1"/>
</dbReference>
<dbReference type="GO" id="GO:0004521">
    <property type="term" value="F:RNA endonuclease activity"/>
    <property type="evidence" value="ECO:0007669"/>
    <property type="project" value="TreeGrafter"/>
</dbReference>
<gene>
    <name evidence="1" type="ORF">SG71_09365</name>
</gene>
<dbReference type="SUPFAM" id="SSF50118">
    <property type="entry name" value="Cell growth inhibitor/plasmid maintenance toxic component"/>
    <property type="match status" value="1"/>
</dbReference>
<dbReference type="PANTHER" id="PTHR33988">
    <property type="entry name" value="ENDORIBONUCLEASE MAZF-RELATED"/>
    <property type="match status" value="1"/>
</dbReference>
<organism evidence="1 2">
    <name type="scientific">Enterobacter chengduensis</name>
    <dbReference type="NCBI Taxonomy" id="2494701"/>
    <lineage>
        <taxon>Bacteria</taxon>
        <taxon>Pseudomonadati</taxon>
        <taxon>Pseudomonadota</taxon>
        <taxon>Gammaproteobacteria</taxon>
        <taxon>Enterobacterales</taxon>
        <taxon>Enterobacteriaceae</taxon>
        <taxon>Enterobacter</taxon>
        <taxon>Enterobacter cloacae complex</taxon>
    </lineage>
</organism>
<dbReference type="Proteomes" id="UP000033354">
    <property type="component" value="Unassembled WGS sequence"/>
</dbReference>
<name>A0AAW3HID6_9ENTR</name>
<dbReference type="EMBL" id="JZKT01000012">
    <property type="protein sequence ID" value="KJX36853.1"/>
    <property type="molecule type" value="Genomic_DNA"/>
</dbReference>
<dbReference type="GO" id="GO:0016075">
    <property type="term" value="P:rRNA catabolic process"/>
    <property type="evidence" value="ECO:0007669"/>
    <property type="project" value="TreeGrafter"/>
</dbReference>
<protein>
    <submittedName>
        <fullName evidence="1">Toxin ChpB</fullName>
    </submittedName>
</protein>
<dbReference type="GO" id="GO:0003677">
    <property type="term" value="F:DNA binding"/>
    <property type="evidence" value="ECO:0007669"/>
    <property type="project" value="InterPro"/>
</dbReference>
<comment type="caution">
    <text evidence="1">The sequence shown here is derived from an EMBL/GenBank/DDBJ whole genome shotgun (WGS) entry which is preliminary data.</text>
</comment>
<proteinExistence type="predicted"/>
<evidence type="ECO:0000313" key="2">
    <source>
        <dbReference type="Proteomes" id="UP000033354"/>
    </source>
</evidence>
<dbReference type="InterPro" id="IPR003477">
    <property type="entry name" value="PemK-like"/>
</dbReference>
<sequence>MVKRPCFERGDIVLVGFDPANGHEQKGAGRPALVLSVSAFNQPGMTLVAPVTQGGNFARYAGFSVPLSCEEGNIQGVILVNQIRMMDLGLAKVKPGLSYMADIKKPRLAGPSLSAVRIIS</sequence>
<accession>A0AAW3HID6</accession>
<dbReference type="NCBIfam" id="NF007320">
    <property type="entry name" value="PRK09812.1"/>
    <property type="match status" value="1"/>
</dbReference>
<dbReference type="Pfam" id="PF02452">
    <property type="entry name" value="PemK_toxin"/>
    <property type="match status" value="1"/>
</dbReference>
<dbReference type="InterPro" id="IPR011067">
    <property type="entry name" value="Plasmid_toxin/cell-grow_inhib"/>
</dbReference>
<dbReference type="AlphaFoldDB" id="A0AAW3HID6"/>
<dbReference type="PANTHER" id="PTHR33988:SF3">
    <property type="entry name" value="ENDORIBONUCLEASE TOXIN CHPB-RELATED"/>
    <property type="match status" value="1"/>
</dbReference>